<dbReference type="GO" id="GO:0008757">
    <property type="term" value="F:S-adenosylmethionine-dependent methyltransferase activity"/>
    <property type="evidence" value="ECO:0007669"/>
    <property type="project" value="InterPro"/>
</dbReference>
<dbReference type="SUPFAM" id="SSF53335">
    <property type="entry name" value="S-adenosyl-L-methionine-dependent methyltransferases"/>
    <property type="match status" value="1"/>
</dbReference>
<evidence type="ECO:0000313" key="3">
    <source>
        <dbReference type="Proteomes" id="UP000228952"/>
    </source>
</evidence>
<proteinExistence type="predicted"/>
<accession>A0A2M7W0K3</accession>
<keyword evidence="2" id="KW-0489">Methyltransferase</keyword>
<dbReference type="InterPro" id="IPR029063">
    <property type="entry name" value="SAM-dependent_MTases_sf"/>
</dbReference>
<evidence type="ECO:0000313" key="2">
    <source>
        <dbReference type="EMBL" id="PJA12095.1"/>
    </source>
</evidence>
<gene>
    <name evidence="2" type="ORF">COX64_05140</name>
</gene>
<dbReference type="AlphaFoldDB" id="A0A2M7W0K3"/>
<dbReference type="GO" id="GO:0032259">
    <property type="term" value="P:methylation"/>
    <property type="evidence" value="ECO:0007669"/>
    <property type="project" value="UniProtKB-KW"/>
</dbReference>
<dbReference type="Pfam" id="PF08241">
    <property type="entry name" value="Methyltransf_11"/>
    <property type="match status" value="1"/>
</dbReference>
<dbReference type="InterPro" id="IPR013216">
    <property type="entry name" value="Methyltransf_11"/>
</dbReference>
<dbReference type="Gene3D" id="3.40.50.150">
    <property type="entry name" value="Vaccinia Virus protein VP39"/>
    <property type="match status" value="1"/>
</dbReference>
<dbReference type="CDD" id="cd02440">
    <property type="entry name" value="AdoMet_MTases"/>
    <property type="match status" value="1"/>
</dbReference>
<dbReference type="Proteomes" id="UP000228952">
    <property type="component" value="Unassembled WGS sequence"/>
</dbReference>
<organism evidence="2 3">
    <name type="scientific">Candidatus Dojkabacteria bacterium CG_4_10_14_0_2_um_filter_Dojkabacteria_WS6_41_15</name>
    <dbReference type="NCBI Taxonomy" id="2014249"/>
    <lineage>
        <taxon>Bacteria</taxon>
        <taxon>Candidatus Dojkabacteria</taxon>
    </lineage>
</organism>
<comment type="caution">
    <text evidence="2">The sequence shown here is derived from an EMBL/GenBank/DDBJ whole genome shotgun (WGS) entry which is preliminary data.</text>
</comment>
<dbReference type="EMBL" id="PFQB01000128">
    <property type="protein sequence ID" value="PJA12095.1"/>
    <property type="molecule type" value="Genomic_DNA"/>
</dbReference>
<sequence length="255" mass="29969">MLKYQLLHNASQQQMDILERHRKTWNEKPLIRKIYGKWYLMILASLTKIAGGTVEIGAGTGNFKEFYPSVITSDIDAKPWLDMSFDAHHMPFKDSTLSNIVMIDVLHHLSDPVSFLHEAYQKLKTGGRLIMLEPYPSTFSKIIYKKFHPEPFIFDIDYYSTKTVTTDKTPWDSNQAIPYLLFFKQFNQFTHLFGKKFSVQERDVFSFLTYPLSGGFENKQLYPDFAYPILEFAERMLLPFRKLLAFRCYIVLEKL</sequence>
<reference evidence="3" key="1">
    <citation type="submission" date="2017-09" db="EMBL/GenBank/DDBJ databases">
        <title>Depth-based differentiation of microbial function through sediment-hosted aquifers and enrichment of novel symbionts in the deep terrestrial subsurface.</title>
        <authorList>
            <person name="Probst A.J."/>
            <person name="Ladd B."/>
            <person name="Jarett J.K."/>
            <person name="Geller-Mcgrath D.E."/>
            <person name="Sieber C.M.K."/>
            <person name="Emerson J.B."/>
            <person name="Anantharaman K."/>
            <person name="Thomas B.C."/>
            <person name="Malmstrom R."/>
            <person name="Stieglmeier M."/>
            <person name="Klingl A."/>
            <person name="Woyke T."/>
            <person name="Ryan C.M."/>
            <person name="Banfield J.F."/>
        </authorList>
    </citation>
    <scope>NUCLEOTIDE SEQUENCE [LARGE SCALE GENOMIC DNA]</scope>
</reference>
<name>A0A2M7W0K3_9BACT</name>
<keyword evidence="2" id="KW-0808">Transferase</keyword>
<evidence type="ECO:0000259" key="1">
    <source>
        <dbReference type="Pfam" id="PF08241"/>
    </source>
</evidence>
<feature type="domain" description="Methyltransferase type 11" evidence="1">
    <location>
        <begin position="83"/>
        <end position="131"/>
    </location>
</feature>
<protein>
    <submittedName>
        <fullName evidence="2">SAM-dependent methyltransferase</fullName>
    </submittedName>
</protein>